<comment type="catalytic activity">
    <reaction evidence="8">
        <text>(2S,6S)-2,6-diaminopimelate + 2-oxoglutarate = (S)-2,3,4,5-tetrahydrodipicolinate + L-glutamate + H2O + H(+)</text>
        <dbReference type="Rhea" id="RHEA:23988"/>
        <dbReference type="ChEBI" id="CHEBI:15377"/>
        <dbReference type="ChEBI" id="CHEBI:15378"/>
        <dbReference type="ChEBI" id="CHEBI:16810"/>
        <dbReference type="ChEBI" id="CHEBI:16845"/>
        <dbReference type="ChEBI" id="CHEBI:29985"/>
        <dbReference type="ChEBI" id="CHEBI:57609"/>
        <dbReference type="EC" id="2.6.1.83"/>
    </reaction>
</comment>
<protein>
    <recommendedName>
        <fullName evidence="4 9">LL-diaminopimelate aminotransferase</fullName>
        <ecNumber evidence="3 9">2.6.1.83</ecNumber>
    </recommendedName>
</protein>
<dbReference type="InterPro" id="IPR015421">
    <property type="entry name" value="PyrdxlP-dep_Trfase_major"/>
</dbReference>
<feature type="domain" description="Aminotransferase class I/classII large" evidence="10">
    <location>
        <begin position="35"/>
        <end position="406"/>
    </location>
</feature>
<evidence type="ECO:0000256" key="7">
    <source>
        <dbReference type="ARBA" id="ARBA00022898"/>
    </source>
</evidence>
<gene>
    <name evidence="11" type="ORF">ACFPYJ_21570</name>
</gene>
<proteinExistence type="inferred from homology"/>
<dbReference type="GO" id="GO:0010285">
    <property type="term" value="F:L,L-diaminopimelate aminotransferase activity"/>
    <property type="evidence" value="ECO:0007669"/>
    <property type="project" value="UniProtKB-EC"/>
</dbReference>
<comment type="cofactor">
    <cofactor evidence="1">
        <name>pyridoxal 5'-phosphate</name>
        <dbReference type="ChEBI" id="CHEBI:597326"/>
    </cofactor>
</comment>
<dbReference type="PANTHER" id="PTHR43144">
    <property type="entry name" value="AMINOTRANSFERASE"/>
    <property type="match status" value="1"/>
</dbReference>
<reference evidence="12" key="1">
    <citation type="journal article" date="2019" name="Int. J. Syst. Evol. Microbiol.">
        <title>The Global Catalogue of Microorganisms (GCM) 10K type strain sequencing project: providing services to taxonomists for standard genome sequencing and annotation.</title>
        <authorList>
            <consortium name="The Broad Institute Genomics Platform"/>
            <consortium name="The Broad Institute Genome Sequencing Center for Infectious Disease"/>
            <person name="Wu L."/>
            <person name="Ma J."/>
        </authorList>
    </citation>
    <scope>NUCLEOTIDE SEQUENCE [LARGE SCALE GENOMIC DNA]</scope>
    <source>
        <strain evidence="12">CGMCC 1.3240</strain>
    </source>
</reference>
<evidence type="ECO:0000256" key="2">
    <source>
        <dbReference type="ARBA" id="ARBA00004982"/>
    </source>
</evidence>
<keyword evidence="12" id="KW-1185">Reference proteome</keyword>
<dbReference type="Gene3D" id="3.90.1150.10">
    <property type="entry name" value="Aspartate Aminotransferase, domain 1"/>
    <property type="match status" value="1"/>
</dbReference>
<dbReference type="InterPro" id="IPR015424">
    <property type="entry name" value="PyrdxlP-dep_Trfase"/>
</dbReference>
<evidence type="ECO:0000313" key="12">
    <source>
        <dbReference type="Proteomes" id="UP001596047"/>
    </source>
</evidence>
<keyword evidence="6 11" id="KW-0808">Transferase</keyword>
<dbReference type="EC" id="2.6.1.83" evidence="3 9"/>
<evidence type="ECO:0000256" key="8">
    <source>
        <dbReference type="ARBA" id="ARBA00051934"/>
    </source>
</evidence>
<comment type="caution">
    <text evidence="11">The sequence shown here is derived from an EMBL/GenBank/DDBJ whole genome shotgun (WGS) entry which is preliminary data.</text>
</comment>
<evidence type="ECO:0000256" key="5">
    <source>
        <dbReference type="ARBA" id="ARBA00022576"/>
    </source>
</evidence>
<evidence type="ECO:0000313" key="11">
    <source>
        <dbReference type="EMBL" id="MFC5651655.1"/>
    </source>
</evidence>
<dbReference type="InterPro" id="IPR015422">
    <property type="entry name" value="PyrdxlP-dep_Trfase_small"/>
</dbReference>
<sequence length="411" mass="45653">MTQINHNYTELQGSYLFSEIAKRRTKFTQENPDAQIISLGIGDVTRGLPEAVVNAMHAAVDELASPGSFRGYGPEQGYDFLIQAIIENDYKARGIEIGTNEVFVSDGSKCDVGNIQEIFSQDAVVAVQDPVYPVYVDTNVMAGRSGKFNPETKQYENIVYLPTSSENDFIPSLPDRKVDLIYLCYPNNPTGMTLSKAELKRWVDYAKANNCIILYDSAYEAFIQEEDVPRSIYEIEGAKEVAIEFRSFSKTAGFTGVRCAYTVVPRELKGKDANGNELLINDLWNRRHTTKFNGVSYITQRGAEAIYSPEGKEQIAATVDYYMTNAAIIRDGLSSLGLEVFGGVNAPYIWLKTPNGLDSWAFFDKLLSEAHIVGTPGVGFGQSGQGYFRLTAFGSRENTEKAVERIRKLSL</sequence>
<dbReference type="SUPFAM" id="SSF53383">
    <property type="entry name" value="PLP-dependent transferases"/>
    <property type="match status" value="1"/>
</dbReference>
<dbReference type="Pfam" id="PF00155">
    <property type="entry name" value="Aminotran_1_2"/>
    <property type="match status" value="1"/>
</dbReference>
<dbReference type="InterPro" id="IPR004839">
    <property type="entry name" value="Aminotransferase_I/II_large"/>
</dbReference>
<dbReference type="InterPro" id="IPR019942">
    <property type="entry name" value="DapL/ALD1"/>
</dbReference>
<dbReference type="HAMAP" id="MF_01642">
    <property type="entry name" value="DapL_aminotrans_1"/>
    <property type="match status" value="1"/>
</dbReference>
<evidence type="ECO:0000256" key="3">
    <source>
        <dbReference type="ARBA" id="ARBA00013138"/>
    </source>
</evidence>
<dbReference type="Gene3D" id="3.40.640.10">
    <property type="entry name" value="Type I PLP-dependent aspartate aminotransferase-like (Major domain)"/>
    <property type="match status" value="1"/>
</dbReference>
<dbReference type="NCBIfam" id="TIGR03542">
    <property type="entry name" value="DAPAT_plant"/>
    <property type="match status" value="1"/>
</dbReference>
<evidence type="ECO:0000256" key="1">
    <source>
        <dbReference type="ARBA" id="ARBA00001933"/>
    </source>
</evidence>
<dbReference type="RefSeq" id="WP_379190289.1">
    <property type="nucleotide sequence ID" value="NZ_JBHSOW010000080.1"/>
</dbReference>
<dbReference type="EMBL" id="JBHSOW010000080">
    <property type="protein sequence ID" value="MFC5651655.1"/>
    <property type="molecule type" value="Genomic_DNA"/>
</dbReference>
<dbReference type="Proteomes" id="UP001596047">
    <property type="component" value="Unassembled WGS sequence"/>
</dbReference>
<evidence type="ECO:0000256" key="9">
    <source>
        <dbReference type="NCBIfam" id="TIGR03542"/>
    </source>
</evidence>
<name>A0ABW0W5J4_9BACL</name>
<keyword evidence="7" id="KW-0663">Pyridoxal phosphate</keyword>
<accession>A0ABW0W5J4</accession>
<evidence type="ECO:0000256" key="4">
    <source>
        <dbReference type="ARBA" id="ARBA00018052"/>
    </source>
</evidence>
<organism evidence="11 12">
    <name type="scientific">Paenibacillus solisilvae</name>
    <dbReference type="NCBI Taxonomy" id="2486751"/>
    <lineage>
        <taxon>Bacteria</taxon>
        <taxon>Bacillati</taxon>
        <taxon>Bacillota</taxon>
        <taxon>Bacilli</taxon>
        <taxon>Bacillales</taxon>
        <taxon>Paenibacillaceae</taxon>
        <taxon>Paenibacillus</taxon>
    </lineage>
</organism>
<evidence type="ECO:0000259" key="10">
    <source>
        <dbReference type="Pfam" id="PF00155"/>
    </source>
</evidence>
<dbReference type="CDD" id="cd00609">
    <property type="entry name" value="AAT_like"/>
    <property type="match status" value="1"/>
</dbReference>
<keyword evidence="5 11" id="KW-0032">Aminotransferase</keyword>
<evidence type="ECO:0000256" key="6">
    <source>
        <dbReference type="ARBA" id="ARBA00022679"/>
    </source>
</evidence>
<comment type="pathway">
    <text evidence="2">Amino-acid biosynthesis; L-lysine biosynthesis via DAP pathway; LL-2,6-diaminopimelate from (S)-tetrahydrodipicolinate (aminotransferase route): step 1/1.</text>
</comment>